<protein>
    <submittedName>
        <fullName evidence="1">Uncharacterized protein</fullName>
    </submittedName>
</protein>
<gene>
    <name evidence="1" type="ORF">ERS852510_03658</name>
</gene>
<evidence type="ECO:0000313" key="1">
    <source>
        <dbReference type="EMBL" id="CUQ24922.1"/>
    </source>
</evidence>
<sequence>MSMLTWVFLFLWENRKLLKINKLDLDIIADYLSIKEDNLRFCFYENAKSFIFAGKYL</sequence>
<organism evidence="1 2">
    <name type="scientific">Bacteroides uniformis</name>
    <dbReference type="NCBI Taxonomy" id="820"/>
    <lineage>
        <taxon>Bacteria</taxon>
        <taxon>Pseudomonadati</taxon>
        <taxon>Bacteroidota</taxon>
        <taxon>Bacteroidia</taxon>
        <taxon>Bacteroidales</taxon>
        <taxon>Bacteroidaceae</taxon>
        <taxon>Bacteroides</taxon>
    </lineage>
</organism>
<dbReference type="EMBL" id="CZAO01000022">
    <property type="protein sequence ID" value="CUQ24922.1"/>
    <property type="molecule type" value="Genomic_DNA"/>
</dbReference>
<reference evidence="1 2" key="1">
    <citation type="submission" date="2015-09" db="EMBL/GenBank/DDBJ databases">
        <authorList>
            <consortium name="Pathogen Informatics"/>
        </authorList>
    </citation>
    <scope>NUCLEOTIDE SEQUENCE [LARGE SCALE GENOMIC DNA]</scope>
    <source>
        <strain evidence="1 2">2789STDY5834898</strain>
    </source>
</reference>
<dbReference type="Proteomes" id="UP000095766">
    <property type="component" value="Unassembled WGS sequence"/>
</dbReference>
<proteinExistence type="predicted"/>
<evidence type="ECO:0000313" key="2">
    <source>
        <dbReference type="Proteomes" id="UP000095766"/>
    </source>
</evidence>
<dbReference type="AlphaFoldDB" id="A0A174MKT8"/>
<accession>A0A174MKT8</accession>
<name>A0A174MKT8_BACUN</name>